<evidence type="ECO:0000259" key="1">
    <source>
        <dbReference type="Pfam" id="PF00593"/>
    </source>
</evidence>
<organism evidence="2">
    <name type="scientific">gut metagenome</name>
    <dbReference type="NCBI Taxonomy" id="749906"/>
    <lineage>
        <taxon>unclassified sequences</taxon>
        <taxon>metagenomes</taxon>
        <taxon>organismal metagenomes</taxon>
    </lineage>
</organism>
<reference evidence="2" key="1">
    <citation type="journal article" date="2012" name="PLoS ONE">
        <title>Gene sets for utilization of primary and secondary nutrition supplies in the distal gut of endangered iberian lynx.</title>
        <authorList>
            <person name="Alcaide M."/>
            <person name="Messina E."/>
            <person name="Richter M."/>
            <person name="Bargiela R."/>
            <person name="Peplies J."/>
            <person name="Huws S.A."/>
            <person name="Newbold C.J."/>
            <person name="Golyshin P.N."/>
            <person name="Simon M.A."/>
            <person name="Lopez G."/>
            <person name="Yakimov M.M."/>
            <person name="Ferrer M."/>
        </authorList>
    </citation>
    <scope>NUCLEOTIDE SEQUENCE</scope>
</reference>
<proteinExistence type="predicted"/>
<dbReference type="NCBIfam" id="TIGR04056">
    <property type="entry name" value="OMP_RagA_SusC"/>
    <property type="match status" value="1"/>
</dbReference>
<keyword evidence="2" id="KW-0675">Receptor</keyword>
<dbReference type="InterPro" id="IPR023996">
    <property type="entry name" value="TonB-dep_OMP_SusC/RagA"/>
</dbReference>
<feature type="domain" description="TonB-dependent receptor-like beta-barrel" evidence="1">
    <location>
        <begin position="94"/>
        <end position="652"/>
    </location>
</feature>
<sequence>MKLTHTTTMKLGIGGHISKNQQPNNTAAEMWNVIQIWATPMAGPGFVNGVRTLVPKNSLPDGLEIKDGYQAFWGTGYKSNYKTQLNMDVELNQKLDFITKGLSVAIKGAYDNNFTINKNRLGGNKEFQIAYHKTFLTNPSIPETSVDYDKTIVYVPTGQDSPLTYSEGSARDRNWYLEARINYDRTFNQDHKVGALLLYNQSRDYYPKKSDGSNAQYVYMPRGYIGFVGRATYAYRTKYLFDVNVGYNGSENFAPGKNRYGLFPSVSAGWVVTAEKFMENQHIIDYLKLRASYGKVGSDVGTQTRFMYKPGSWSPSGGYSFGIDNPNSLPAYGYGIPGNSDVSWETAKKQNYGLDAKFLKERLSVNFDYFFEHRTGILVAPNSFPGIIGTGLPNMNIGVVDNHGYEISVGWKDTFRNDLKYYVNANMSFAKNKIIYMDEVKHQFDYQDETGGSTGRNGNLYKFIRLYQESDFVDDGMGNKILNPDLPQPEQLVAPGDCMFADLNGDQKVNDLDRGIFGYSRRPEYTFGLNAGFDYKGFNFSMQWVGATHVDKLLYVDYIIPFTNQGGRGLLKHLYEGCWTPENTHGKYPRPAEQTESWNYGSAGGPTSTLFLQDASYIRLKSLNVGYTFRQKPILKKLGLNAVTLSFSGYNLLTFSPMKLADPESTTNNRGEYPLCRLYSFGLNLNF</sequence>
<dbReference type="SUPFAM" id="SSF56935">
    <property type="entry name" value="Porins"/>
    <property type="match status" value="1"/>
</dbReference>
<gene>
    <name evidence="2" type="ORF">EVA_04214</name>
</gene>
<protein>
    <submittedName>
        <fullName evidence="2">TonB-dependent receptor plug domain protein</fullName>
    </submittedName>
</protein>
<accession>J9GK57</accession>
<evidence type="ECO:0000313" key="2">
    <source>
        <dbReference type="EMBL" id="EJX07684.1"/>
    </source>
</evidence>
<comment type="caution">
    <text evidence="2">The sequence shown here is derived from an EMBL/GenBank/DDBJ whole genome shotgun (WGS) entry which is preliminary data.</text>
</comment>
<dbReference type="AlphaFoldDB" id="J9GK57"/>
<dbReference type="InterPro" id="IPR000531">
    <property type="entry name" value="Beta-barrel_TonB"/>
</dbReference>
<name>J9GK57_9ZZZZ</name>
<dbReference type="Pfam" id="PF00593">
    <property type="entry name" value="TonB_dep_Rec_b-barrel"/>
    <property type="match status" value="1"/>
</dbReference>
<dbReference type="EMBL" id="AMCI01000818">
    <property type="protein sequence ID" value="EJX07684.1"/>
    <property type="molecule type" value="Genomic_DNA"/>
</dbReference>